<keyword evidence="5" id="KW-0614">Plasmid</keyword>
<protein>
    <recommendedName>
        <fullName evidence="4">Tubulin/FtsZ GTPase domain-containing protein</fullName>
    </recommendedName>
</protein>
<keyword evidence="6" id="KW-1185">Reference proteome</keyword>
<dbReference type="InterPro" id="IPR036525">
    <property type="entry name" value="Tubulin/FtsZ_GTPase_sf"/>
</dbReference>
<sequence length="398" mass="43808">MLRFGFIGFGQYGGRQVDAILALQHNNNYVGMAVNTAVNDLEALSNVPEGYRLQLKGNSFGAGRTPQLGLDAFLENGPEFVEMAQTITKDSDFIWAVAGLGGGTGTGALQGFLQHGTSLFDQPIGLIVTLPRDDDGAVQKANAMGVLSHIQQAVEEQRIGAVIIVDNDRFYRQFAEEKRPGDWRDHSNQLLAETLHKINQISSSVGQSNFDRTDLLKVLSSSGCLAIGSAAIHDLDQDSVYQVIRNSLSKGFFANGYRLSEGDIYAVCFTLNEQGAKIRQSSYEQHFVSHLKTLIPDATDSFFGYYSNHQNHVLSIVSGLGLPDRVFGFKDQLPTHETRTIRKFEAPPVAMMNTNNPLLRNKLRPTGQEADNPLLRRTAKSEVAATKTSDNPLLRKRH</sequence>
<evidence type="ECO:0000259" key="4">
    <source>
        <dbReference type="SMART" id="SM00864"/>
    </source>
</evidence>
<dbReference type="RefSeq" id="WP_268008781.1">
    <property type="nucleotide sequence ID" value="NZ_BSUT01000003.1"/>
</dbReference>
<dbReference type="PANTHER" id="PTHR30314:SF10">
    <property type="entry name" value="TUBULIN-LIKE PROTEIN CETZ"/>
    <property type="match status" value="1"/>
</dbReference>
<keyword evidence="2" id="KW-0342">GTP-binding</keyword>
<feature type="region of interest" description="Disordered" evidence="3">
    <location>
        <begin position="354"/>
        <end position="398"/>
    </location>
</feature>
<dbReference type="InterPro" id="IPR054719">
    <property type="entry name" value="TubZ-like_C"/>
</dbReference>
<dbReference type="Gene3D" id="3.40.50.1440">
    <property type="entry name" value="Tubulin/FtsZ, GTPase domain"/>
    <property type="match status" value="1"/>
</dbReference>
<proteinExistence type="predicted"/>
<feature type="domain" description="Tubulin/FtsZ GTPase" evidence="4">
    <location>
        <begin position="3"/>
        <end position="206"/>
    </location>
</feature>
<keyword evidence="1" id="KW-0547">Nucleotide-binding</keyword>
<dbReference type="SMART" id="SM00864">
    <property type="entry name" value="Tubulin"/>
    <property type="match status" value="1"/>
</dbReference>
<evidence type="ECO:0000313" key="6">
    <source>
        <dbReference type="Proteomes" id="UP001164761"/>
    </source>
</evidence>
<dbReference type="Pfam" id="PF00091">
    <property type="entry name" value="Tubulin"/>
    <property type="match status" value="1"/>
</dbReference>
<name>A0ABY6ZQP1_9BACL</name>
<reference evidence="5" key="1">
    <citation type="submission" date="2022-08" db="EMBL/GenBank/DDBJ databases">
        <title>Alicyclobacillus fastidiosus DSM 17978, complete genome.</title>
        <authorList>
            <person name="Wang Q."/>
            <person name="Cai R."/>
            <person name="Wang Z."/>
        </authorList>
    </citation>
    <scope>NUCLEOTIDE SEQUENCE</scope>
    <source>
        <strain evidence="5">DSM 17978</strain>
        <plasmid evidence="5">unnamed1</plasmid>
    </source>
</reference>
<dbReference type="PANTHER" id="PTHR30314">
    <property type="entry name" value="CELL DIVISION PROTEIN FTSZ-RELATED"/>
    <property type="match status" value="1"/>
</dbReference>
<evidence type="ECO:0000313" key="5">
    <source>
        <dbReference type="EMBL" id="WAH44913.1"/>
    </source>
</evidence>
<dbReference type="Pfam" id="PF22453">
    <property type="entry name" value="TubZ-like_C"/>
    <property type="match status" value="1"/>
</dbReference>
<dbReference type="Proteomes" id="UP001164761">
    <property type="component" value="Plasmid unnamed1"/>
</dbReference>
<evidence type="ECO:0000256" key="1">
    <source>
        <dbReference type="ARBA" id="ARBA00022741"/>
    </source>
</evidence>
<dbReference type="EMBL" id="CP104068">
    <property type="protein sequence ID" value="WAH44913.1"/>
    <property type="molecule type" value="Genomic_DNA"/>
</dbReference>
<dbReference type="PRINTS" id="PR00423">
    <property type="entry name" value="CELLDVISFTSZ"/>
</dbReference>
<gene>
    <name evidence="5" type="ORF">NZD89_28105</name>
</gene>
<evidence type="ECO:0000256" key="3">
    <source>
        <dbReference type="SAM" id="MobiDB-lite"/>
    </source>
</evidence>
<organism evidence="5 6">
    <name type="scientific">Alicyclobacillus fastidiosus</name>
    <dbReference type="NCBI Taxonomy" id="392011"/>
    <lineage>
        <taxon>Bacteria</taxon>
        <taxon>Bacillati</taxon>
        <taxon>Bacillota</taxon>
        <taxon>Bacilli</taxon>
        <taxon>Bacillales</taxon>
        <taxon>Alicyclobacillaceae</taxon>
        <taxon>Alicyclobacillus</taxon>
    </lineage>
</organism>
<dbReference type="InterPro" id="IPR003008">
    <property type="entry name" value="Tubulin_FtsZ_GTPase"/>
</dbReference>
<dbReference type="SUPFAM" id="SSF52490">
    <property type="entry name" value="Tubulin nucleotide-binding domain-like"/>
    <property type="match status" value="1"/>
</dbReference>
<accession>A0ABY6ZQP1</accession>
<geneLocation type="plasmid" evidence="5 6">
    <name>unnamed1</name>
</geneLocation>
<evidence type="ECO:0000256" key="2">
    <source>
        <dbReference type="ARBA" id="ARBA00023134"/>
    </source>
</evidence>
<dbReference type="InterPro" id="IPR045061">
    <property type="entry name" value="FtsZ/CetZ"/>
</dbReference>